<comment type="caution">
    <text evidence="2">The sequence shown here is derived from an EMBL/GenBank/DDBJ whole genome shotgun (WGS) entry which is preliminary data.</text>
</comment>
<evidence type="ECO:0000256" key="1">
    <source>
        <dbReference type="SAM" id="MobiDB-lite"/>
    </source>
</evidence>
<feature type="region of interest" description="Disordered" evidence="1">
    <location>
        <begin position="18"/>
        <end position="62"/>
    </location>
</feature>
<evidence type="ECO:0000313" key="2">
    <source>
        <dbReference type="EMBL" id="MQL80557.1"/>
    </source>
</evidence>
<keyword evidence="3" id="KW-1185">Reference proteome</keyword>
<sequence>MEVLRPVPKKSLGILLTKGYNTPHGQYNTQHPSWSSSLSRERRQSTSLTDCQPLGGLRDLQA</sequence>
<dbReference type="EMBL" id="NMUH01000514">
    <property type="protein sequence ID" value="MQL80557.1"/>
    <property type="molecule type" value="Genomic_DNA"/>
</dbReference>
<feature type="compositionally biased region" description="Polar residues" evidence="1">
    <location>
        <begin position="19"/>
        <end position="38"/>
    </location>
</feature>
<reference evidence="2" key="1">
    <citation type="submission" date="2017-07" db="EMBL/GenBank/DDBJ databases">
        <title>Taro Niue Genome Assembly and Annotation.</title>
        <authorList>
            <person name="Atibalentja N."/>
            <person name="Keating K."/>
            <person name="Fields C.J."/>
        </authorList>
    </citation>
    <scope>NUCLEOTIDE SEQUENCE</scope>
    <source>
        <strain evidence="2">Niue_2</strain>
        <tissue evidence="2">Leaf</tissue>
    </source>
</reference>
<dbReference type="Proteomes" id="UP000652761">
    <property type="component" value="Unassembled WGS sequence"/>
</dbReference>
<organism evidence="2 3">
    <name type="scientific">Colocasia esculenta</name>
    <name type="common">Wild taro</name>
    <name type="synonym">Arum esculentum</name>
    <dbReference type="NCBI Taxonomy" id="4460"/>
    <lineage>
        <taxon>Eukaryota</taxon>
        <taxon>Viridiplantae</taxon>
        <taxon>Streptophyta</taxon>
        <taxon>Embryophyta</taxon>
        <taxon>Tracheophyta</taxon>
        <taxon>Spermatophyta</taxon>
        <taxon>Magnoliopsida</taxon>
        <taxon>Liliopsida</taxon>
        <taxon>Araceae</taxon>
        <taxon>Aroideae</taxon>
        <taxon>Colocasieae</taxon>
        <taxon>Colocasia</taxon>
    </lineage>
</organism>
<evidence type="ECO:0000313" key="3">
    <source>
        <dbReference type="Proteomes" id="UP000652761"/>
    </source>
</evidence>
<protein>
    <submittedName>
        <fullName evidence="2">Uncharacterized protein</fullName>
    </submittedName>
</protein>
<accession>A0A843UEE9</accession>
<proteinExistence type="predicted"/>
<name>A0A843UEE9_COLES</name>
<dbReference type="AlphaFoldDB" id="A0A843UEE9"/>
<gene>
    <name evidence="2" type="ORF">Taro_013001</name>
</gene>